<organism evidence="9 10">
    <name type="scientific">Paracoccus denitrificans</name>
    <dbReference type="NCBI Taxonomy" id="266"/>
    <lineage>
        <taxon>Bacteria</taxon>
        <taxon>Pseudomonadati</taxon>
        <taxon>Pseudomonadota</taxon>
        <taxon>Alphaproteobacteria</taxon>
        <taxon>Rhodobacterales</taxon>
        <taxon>Paracoccaceae</taxon>
        <taxon>Paracoccus</taxon>
    </lineage>
</organism>
<accession>A0A533I7G5</accession>
<gene>
    <name evidence="9" type="ORF">DI616_12710</name>
</gene>
<evidence type="ECO:0000313" key="9">
    <source>
        <dbReference type="EMBL" id="TKW66000.1"/>
    </source>
</evidence>
<keyword evidence="2" id="KW-1003">Cell membrane</keyword>
<feature type="transmembrane region" description="Helical" evidence="7">
    <location>
        <begin position="210"/>
        <end position="234"/>
    </location>
</feature>
<keyword evidence="5 7" id="KW-1133">Transmembrane helix</keyword>
<reference evidence="9 10" key="1">
    <citation type="journal article" date="2017" name="Nat. Commun.">
        <title>In situ click chemistry generation of cyclooxygenase-2 inhibitors.</title>
        <authorList>
            <person name="Bhardwaj A."/>
            <person name="Kaur J."/>
            <person name="Wuest M."/>
            <person name="Wuest F."/>
        </authorList>
    </citation>
    <scope>NUCLEOTIDE SEQUENCE [LARGE SCALE GENOMIC DNA]</scope>
    <source>
        <strain evidence="9">S2_012_000_R3_94</strain>
    </source>
</reference>
<dbReference type="Proteomes" id="UP000315344">
    <property type="component" value="Unassembled WGS sequence"/>
</dbReference>
<feature type="transmembrane region" description="Helical" evidence="7">
    <location>
        <begin position="271"/>
        <end position="292"/>
    </location>
</feature>
<evidence type="ECO:0000256" key="2">
    <source>
        <dbReference type="ARBA" id="ARBA00022475"/>
    </source>
</evidence>
<feature type="transmembrane region" description="Helical" evidence="7">
    <location>
        <begin position="102"/>
        <end position="123"/>
    </location>
</feature>
<comment type="subunit">
    <text evidence="7">The complex comprises the extracytoplasmic solute receptor protein and the two transmembrane proteins.</text>
</comment>
<feature type="transmembrane region" description="Helical" evidence="7">
    <location>
        <begin position="357"/>
        <end position="376"/>
    </location>
</feature>
<proteinExistence type="inferred from homology"/>
<evidence type="ECO:0000313" key="10">
    <source>
        <dbReference type="Proteomes" id="UP000315344"/>
    </source>
</evidence>
<dbReference type="PANTHER" id="PTHR33362">
    <property type="entry name" value="SIALIC ACID TRAP TRANSPORTER PERMEASE PROTEIN SIAT-RELATED"/>
    <property type="match status" value="1"/>
</dbReference>
<feature type="transmembrane region" description="Helical" evidence="7">
    <location>
        <begin position="240"/>
        <end position="259"/>
    </location>
</feature>
<dbReference type="GO" id="GO:0005886">
    <property type="term" value="C:plasma membrane"/>
    <property type="evidence" value="ECO:0007669"/>
    <property type="project" value="UniProtKB-SubCell"/>
</dbReference>
<keyword evidence="7" id="KW-0813">Transport</keyword>
<comment type="caution">
    <text evidence="9">The sequence shown here is derived from an EMBL/GenBank/DDBJ whole genome shotgun (WGS) entry which is preliminary data.</text>
</comment>
<keyword evidence="6 7" id="KW-0472">Membrane</keyword>
<dbReference type="PANTHER" id="PTHR33362:SF5">
    <property type="entry name" value="C4-DICARBOXYLATE TRAP TRANSPORTER LARGE PERMEASE PROTEIN DCTM"/>
    <property type="match status" value="1"/>
</dbReference>
<evidence type="ECO:0000256" key="7">
    <source>
        <dbReference type="RuleBase" id="RU369079"/>
    </source>
</evidence>
<feature type="transmembrane region" description="Helical" evidence="7">
    <location>
        <begin position="396"/>
        <end position="420"/>
    </location>
</feature>
<keyword evidence="4 7" id="KW-0812">Transmembrane</keyword>
<dbReference type="InterPro" id="IPR010656">
    <property type="entry name" value="DctM"/>
</dbReference>
<comment type="function">
    <text evidence="7">Part of the tripartite ATP-independent periplasmic (TRAP) transport system.</text>
</comment>
<dbReference type="GO" id="GO:0022857">
    <property type="term" value="F:transmembrane transporter activity"/>
    <property type="evidence" value="ECO:0007669"/>
    <property type="project" value="UniProtKB-UniRule"/>
</dbReference>
<comment type="similarity">
    <text evidence="7">Belongs to the TRAP transporter large permease family.</text>
</comment>
<dbReference type="Pfam" id="PF06808">
    <property type="entry name" value="DctM"/>
    <property type="match status" value="1"/>
</dbReference>
<evidence type="ECO:0000256" key="1">
    <source>
        <dbReference type="ARBA" id="ARBA00004429"/>
    </source>
</evidence>
<comment type="subcellular location">
    <subcellularLocation>
        <location evidence="1 7">Cell inner membrane</location>
        <topology evidence="1 7">Multi-pass membrane protein</topology>
    </subcellularLocation>
</comment>
<dbReference type="NCBIfam" id="TIGR00786">
    <property type="entry name" value="dctM"/>
    <property type="match status" value="1"/>
</dbReference>
<sequence>MLIAIIAVAVFLLIAGFEMFLVLGVPSLLVKEAYFAKLPDPAVVQKIFGGIDHTTLLAIPFFVLAANLMASGRIARDLTGLMQALLGHTRGGMGHVTVGGSMAFGAVSGSAPATVAALGGLVYPEMRRSGFSERFSVGLLASSAETALLIPPSITFIVYGWMTGTSIAQLFAGGLAVGLLLGLAFAIMVEIEARRTGVRPGQRTTARQRLAALRAALWAIGMPVIILGGIYSGMTTPTEAAVVSVVYAILVEMVVYRDIGMRKLFQITEEAAIGTTVIFILLAMGGLISYFVTLAQVPAQITALLQAMEAGPVMFLIIVNVLFLIAGMFIDPNSAMLILIPPLFPVAQMLGIDPVHFGMIVTLNISLGMITPPFGLDIFVTASTLKLPVLSVMRGVLPFIVVNLIVLLIVTYVPAISLFVPRLIFGG</sequence>
<feature type="transmembrane region" description="Helical" evidence="7">
    <location>
        <begin position="312"/>
        <end position="330"/>
    </location>
</feature>
<dbReference type="AlphaFoldDB" id="A0A533I7G5"/>
<feature type="domain" description="TRAP C4-dicarboxylate transport system permease DctM subunit" evidence="8">
    <location>
        <begin position="7"/>
        <end position="416"/>
    </location>
</feature>
<feature type="transmembrane region" description="Helical" evidence="7">
    <location>
        <begin position="167"/>
        <end position="189"/>
    </location>
</feature>
<name>A0A533I7G5_PARDE</name>
<dbReference type="InterPro" id="IPR004681">
    <property type="entry name" value="TRAP_DctM"/>
</dbReference>
<evidence type="ECO:0000259" key="8">
    <source>
        <dbReference type="Pfam" id="PF06808"/>
    </source>
</evidence>
<keyword evidence="3 7" id="KW-0997">Cell inner membrane</keyword>
<feature type="transmembrane region" description="Helical" evidence="7">
    <location>
        <begin position="135"/>
        <end position="161"/>
    </location>
</feature>
<protein>
    <recommendedName>
        <fullName evidence="7">TRAP transporter large permease protein</fullName>
    </recommendedName>
</protein>
<comment type="caution">
    <text evidence="7">Lacks conserved residue(s) required for the propagation of feature annotation.</text>
</comment>
<dbReference type="PIRSF" id="PIRSF006066">
    <property type="entry name" value="HI0050"/>
    <property type="match status" value="1"/>
</dbReference>
<dbReference type="EMBL" id="VAFL01000009">
    <property type="protein sequence ID" value="TKW66000.1"/>
    <property type="molecule type" value="Genomic_DNA"/>
</dbReference>
<evidence type="ECO:0000256" key="3">
    <source>
        <dbReference type="ARBA" id="ARBA00022519"/>
    </source>
</evidence>
<evidence type="ECO:0000256" key="6">
    <source>
        <dbReference type="ARBA" id="ARBA00023136"/>
    </source>
</evidence>
<evidence type="ECO:0000256" key="5">
    <source>
        <dbReference type="ARBA" id="ARBA00022989"/>
    </source>
</evidence>
<evidence type="ECO:0000256" key="4">
    <source>
        <dbReference type="ARBA" id="ARBA00022692"/>
    </source>
</evidence>